<reference evidence="1 2" key="1">
    <citation type="submission" date="2020-08" db="EMBL/GenBank/DDBJ databases">
        <title>Genome public.</title>
        <authorList>
            <person name="Liu C."/>
            <person name="Sun Q."/>
        </authorList>
    </citation>
    <scope>NUCLEOTIDE SEQUENCE [LARGE SCALE GENOMIC DNA]</scope>
    <source>
        <strain evidence="1 2">NSJ-66</strain>
    </source>
</reference>
<gene>
    <name evidence="1" type="ORF">H8S75_21035</name>
</gene>
<evidence type="ECO:0008006" key="3">
    <source>
        <dbReference type="Google" id="ProtNLM"/>
    </source>
</evidence>
<comment type="caution">
    <text evidence="1">The sequence shown here is derived from an EMBL/GenBank/DDBJ whole genome shotgun (WGS) entry which is preliminary data.</text>
</comment>
<dbReference type="InterPro" id="IPR029058">
    <property type="entry name" value="AB_hydrolase_fold"/>
</dbReference>
<dbReference type="RefSeq" id="WP_187023253.1">
    <property type="nucleotide sequence ID" value="NZ_JACOPB010000011.1"/>
</dbReference>
<evidence type="ECO:0000313" key="2">
    <source>
        <dbReference type="Proteomes" id="UP000634672"/>
    </source>
</evidence>
<proteinExistence type="predicted"/>
<name>A0ABR7HBB9_9FIRM</name>
<protein>
    <recommendedName>
        <fullName evidence="3">Serine aminopeptidase S33 domain-containing protein</fullName>
    </recommendedName>
</protein>
<organism evidence="1 2">
    <name type="scientific">Hungatella hominis</name>
    <dbReference type="NCBI Taxonomy" id="2763050"/>
    <lineage>
        <taxon>Bacteria</taxon>
        <taxon>Bacillati</taxon>
        <taxon>Bacillota</taxon>
        <taxon>Clostridia</taxon>
        <taxon>Lachnospirales</taxon>
        <taxon>Lachnospiraceae</taxon>
        <taxon>Hungatella</taxon>
    </lineage>
</organism>
<keyword evidence="2" id="KW-1185">Reference proteome</keyword>
<sequence length="176" mass="19762">MPAIRLKARPGSAPHLCSSDIVSPPNRSSAKNERGVILIHGGYDSFTEVFYPLLKEYPDKGYTILLFEGPGQGQARKNGLVFTYEWEKPVKAIHRLSPLKGTVLRLLLLTGRRELINSLIRRKMESDLDLNWKITHDSSVTSRIFTALEGGEQYCQVGGFELAQAEIEKFLSLMIT</sequence>
<dbReference type="SUPFAM" id="SSF53474">
    <property type="entry name" value="alpha/beta-Hydrolases"/>
    <property type="match status" value="1"/>
</dbReference>
<evidence type="ECO:0000313" key="1">
    <source>
        <dbReference type="EMBL" id="MBC5710440.1"/>
    </source>
</evidence>
<accession>A0ABR7HBB9</accession>
<dbReference type="Proteomes" id="UP000634672">
    <property type="component" value="Unassembled WGS sequence"/>
</dbReference>
<dbReference type="EMBL" id="JACOPB010000011">
    <property type="protein sequence ID" value="MBC5710440.1"/>
    <property type="molecule type" value="Genomic_DNA"/>
</dbReference>
<dbReference type="Gene3D" id="3.40.50.1820">
    <property type="entry name" value="alpha/beta hydrolase"/>
    <property type="match status" value="1"/>
</dbReference>